<evidence type="ECO:0000256" key="2">
    <source>
        <dbReference type="SAM" id="Phobius"/>
    </source>
</evidence>
<accession>A0A1H1N9C9</accession>
<evidence type="ECO:0000313" key="3">
    <source>
        <dbReference type="EMBL" id="SDR95315.1"/>
    </source>
</evidence>
<reference evidence="4" key="1">
    <citation type="submission" date="2016-10" db="EMBL/GenBank/DDBJ databases">
        <authorList>
            <person name="Varghese N."/>
            <person name="Submissions S."/>
        </authorList>
    </citation>
    <scope>NUCLEOTIDE SEQUENCE [LARGE SCALE GENOMIC DNA]</scope>
    <source>
        <strain evidence="4">DSM 22965</strain>
    </source>
</reference>
<name>A0A1H1N9C9_9MICO</name>
<keyword evidence="2" id="KW-0812">Transmembrane</keyword>
<dbReference type="EMBL" id="LT629734">
    <property type="protein sequence ID" value="SDR95315.1"/>
    <property type="molecule type" value="Genomic_DNA"/>
</dbReference>
<evidence type="ECO:0000313" key="4">
    <source>
        <dbReference type="Proteomes" id="UP000199649"/>
    </source>
</evidence>
<keyword evidence="4" id="KW-1185">Reference proteome</keyword>
<evidence type="ECO:0000256" key="1">
    <source>
        <dbReference type="SAM" id="MobiDB-lite"/>
    </source>
</evidence>
<feature type="compositionally biased region" description="Low complexity" evidence="1">
    <location>
        <begin position="22"/>
        <end position="40"/>
    </location>
</feature>
<feature type="transmembrane region" description="Helical" evidence="2">
    <location>
        <begin position="128"/>
        <end position="149"/>
    </location>
</feature>
<organism evidence="3 4">
    <name type="scientific">Agrococcus carbonis</name>
    <dbReference type="NCBI Taxonomy" id="684552"/>
    <lineage>
        <taxon>Bacteria</taxon>
        <taxon>Bacillati</taxon>
        <taxon>Actinomycetota</taxon>
        <taxon>Actinomycetes</taxon>
        <taxon>Micrococcales</taxon>
        <taxon>Microbacteriaceae</taxon>
        <taxon>Agrococcus</taxon>
    </lineage>
</organism>
<protein>
    <submittedName>
        <fullName evidence="3">Uncharacterized protein</fullName>
    </submittedName>
</protein>
<feature type="transmembrane region" description="Helical" evidence="2">
    <location>
        <begin position="97"/>
        <end position="121"/>
    </location>
</feature>
<dbReference type="RefSeq" id="WP_092666166.1">
    <property type="nucleotide sequence ID" value="NZ_LT629734.1"/>
</dbReference>
<gene>
    <name evidence="3" type="ORF">SAMN04489719_1202</name>
</gene>
<feature type="region of interest" description="Disordered" evidence="1">
    <location>
        <begin position="1"/>
        <end position="51"/>
    </location>
</feature>
<dbReference type="Proteomes" id="UP000199649">
    <property type="component" value="Chromosome I"/>
</dbReference>
<sequence>MSHPAPHPHRPAEQSGQPGQIAQHTQPAPGAQQPQYGPHPTFAPPAAGEGTEQGKGKAFAIVAMVFAVLELLSGPVRSVVFAGLLADGAAPSMIGPASAALATASAVLALLAIGFGLASLLRGERARVIAGSAIGVGAAAIVGALSGLLQGALISAL</sequence>
<proteinExistence type="predicted"/>
<feature type="transmembrane region" description="Helical" evidence="2">
    <location>
        <begin position="58"/>
        <end position="85"/>
    </location>
</feature>
<keyword evidence="2" id="KW-1133">Transmembrane helix</keyword>
<dbReference type="STRING" id="684552.SAMN04489719_1202"/>
<dbReference type="AlphaFoldDB" id="A0A1H1N9C9"/>
<keyword evidence="2" id="KW-0472">Membrane</keyword>